<name>A0A0E9PIF7_ANGAN</name>
<dbReference type="AlphaFoldDB" id="A0A0E9PIF7"/>
<protein>
    <submittedName>
        <fullName evidence="1">Uncharacterized protein</fullName>
    </submittedName>
</protein>
<accession>A0A0E9PIF7</accession>
<reference evidence="1" key="2">
    <citation type="journal article" date="2015" name="Fish Shellfish Immunol.">
        <title>Early steps in the European eel (Anguilla anguilla)-Vibrio vulnificus interaction in the gills: Role of the RtxA13 toxin.</title>
        <authorList>
            <person name="Callol A."/>
            <person name="Pajuelo D."/>
            <person name="Ebbesson L."/>
            <person name="Teles M."/>
            <person name="MacKenzie S."/>
            <person name="Amaro C."/>
        </authorList>
    </citation>
    <scope>NUCLEOTIDE SEQUENCE</scope>
</reference>
<evidence type="ECO:0000313" key="1">
    <source>
        <dbReference type="EMBL" id="JAH04391.1"/>
    </source>
</evidence>
<dbReference type="EMBL" id="GBXM01104186">
    <property type="protein sequence ID" value="JAH04391.1"/>
    <property type="molecule type" value="Transcribed_RNA"/>
</dbReference>
<organism evidence="1">
    <name type="scientific">Anguilla anguilla</name>
    <name type="common">European freshwater eel</name>
    <name type="synonym">Muraena anguilla</name>
    <dbReference type="NCBI Taxonomy" id="7936"/>
    <lineage>
        <taxon>Eukaryota</taxon>
        <taxon>Metazoa</taxon>
        <taxon>Chordata</taxon>
        <taxon>Craniata</taxon>
        <taxon>Vertebrata</taxon>
        <taxon>Euteleostomi</taxon>
        <taxon>Actinopterygii</taxon>
        <taxon>Neopterygii</taxon>
        <taxon>Teleostei</taxon>
        <taxon>Anguilliformes</taxon>
        <taxon>Anguillidae</taxon>
        <taxon>Anguilla</taxon>
    </lineage>
</organism>
<sequence>MAVVTSPYQAPQKKVSTNHRCYCSTYCYLVIGCAMQQLMTEMTGPLKLMEHTTLSDLEFISNKSS</sequence>
<proteinExistence type="predicted"/>
<reference evidence="1" key="1">
    <citation type="submission" date="2014-11" db="EMBL/GenBank/DDBJ databases">
        <authorList>
            <person name="Amaro Gonzalez C."/>
        </authorList>
    </citation>
    <scope>NUCLEOTIDE SEQUENCE</scope>
</reference>